<dbReference type="RefSeq" id="WP_159743920.1">
    <property type="nucleotide sequence ID" value="NZ_BLIR01000001.1"/>
</dbReference>
<dbReference type="Pfam" id="PF03781">
    <property type="entry name" value="FGE-sulfatase"/>
    <property type="match status" value="1"/>
</dbReference>
<dbReference type="PANTHER" id="PTHR23150">
    <property type="entry name" value="SULFATASE MODIFYING FACTOR 1, 2"/>
    <property type="match status" value="1"/>
</dbReference>
<dbReference type="SUPFAM" id="SSF47413">
    <property type="entry name" value="lambda repressor-like DNA-binding domains"/>
    <property type="match status" value="1"/>
</dbReference>
<keyword evidence="3" id="KW-1185">Reference proteome</keyword>
<dbReference type="PROSITE" id="PS50943">
    <property type="entry name" value="HTH_CROC1"/>
    <property type="match status" value="1"/>
</dbReference>
<accession>A0A640UVA4</accession>
<evidence type="ECO:0000313" key="2">
    <source>
        <dbReference type="EMBL" id="GFE37996.1"/>
    </source>
</evidence>
<dbReference type="SUPFAM" id="SSF56436">
    <property type="entry name" value="C-type lectin-like"/>
    <property type="match status" value="1"/>
</dbReference>
<name>A0A640UVA4_9ACTN</name>
<dbReference type="AlphaFoldDB" id="A0A640UVA4"/>
<dbReference type="Gene3D" id="1.10.260.40">
    <property type="entry name" value="lambda repressor-like DNA-binding domains"/>
    <property type="match status" value="1"/>
</dbReference>
<dbReference type="GO" id="GO:0003677">
    <property type="term" value="F:DNA binding"/>
    <property type="evidence" value="ECO:0007669"/>
    <property type="project" value="InterPro"/>
</dbReference>
<protein>
    <recommendedName>
        <fullName evidence="1">HTH cro/C1-type domain-containing protein</fullName>
    </recommendedName>
</protein>
<dbReference type="EMBL" id="BLIR01000001">
    <property type="protein sequence ID" value="GFE37996.1"/>
    <property type="molecule type" value="Genomic_DNA"/>
</dbReference>
<dbReference type="InterPro" id="IPR016187">
    <property type="entry name" value="CTDL_fold"/>
</dbReference>
<comment type="caution">
    <text evidence="2">The sequence shown here is derived from an EMBL/GenBank/DDBJ whole genome shotgun (WGS) entry which is preliminary data.</text>
</comment>
<dbReference type="InterPro" id="IPR001387">
    <property type="entry name" value="Cro/C1-type_HTH"/>
</dbReference>
<dbReference type="GO" id="GO:0120147">
    <property type="term" value="F:formylglycine-generating oxidase activity"/>
    <property type="evidence" value="ECO:0007669"/>
    <property type="project" value="TreeGrafter"/>
</dbReference>
<sequence length="312" mass="33891">MDRPGVARWTGREINALREAMRKTVRGFAAAIGVSDRMVSKWEKGGEGITPRPGNQAALDTLLARSGPEVQERFAQLMTAKAAAGGDERTEALLTPGVQRHRHHVDGKLMIEVEEGLYLGGPDNTPGWLPAYFIDICPVTNADYFRFTSATGHPPPMHWGPDGRCPDSIFDHPVVWTTWRDANAYATWAGKTLPTSEQWEKAARGTKGSVYPWGAAATAAKCNVQETGIGHTTPVSRYHSGVSPFGVYDMCGNTWEWCATASKAGRRALKGSSFTSPFALADPAAFNDAFETMSDNDTGFRCVTTPLDLGLR</sequence>
<dbReference type="InterPro" id="IPR042095">
    <property type="entry name" value="SUMF_sf"/>
</dbReference>
<dbReference type="InterPro" id="IPR010982">
    <property type="entry name" value="Lambda_DNA-bd_dom_sf"/>
</dbReference>
<feature type="domain" description="HTH cro/C1-type" evidence="1">
    <location>
        <begin position="14"/>
        <end position="45"/>
    </location>
</feature>
<dbReference type="GeneID" id="96283786"/>
<dbReference type="Proteomes" id="UP000431826">
    <property type="component" value="Unassembled WGS sequence"/>
</dbReference>
<reference evidence="2 3" key="1">
    <citation type="submission" date="2019-12" db="EMBL/GenBank/DDBJ databases">
        <title>Whole genome shotgun sequence of Streptomyces tubercidicus NBRC 13090.</title>
        <authorList>
            <person name="Ichikawa N."/>
            <person name="Kimura A."/>
            <person name="Kitahashi Y."/>
            <person name="Komaki H."/>
            <person name="Tamura T."/>
        </authorList>
    </citation>
    <scope>NUCLEOTIDE SEQUENCE [LARGE SCALE GENOMIC DNA]</scope>
    <source>
        <strain evidence="2 3">NBRC 13090</strain>
    </source>
</reference>
<dbReference type="PANTHER" id="PTHR23150:SF19">
    <property type="entry name" value="FORMYLGLYCINE-GENERATING ENZYME"/>
    <property type="match status" value="1"/>
</dbReference>
<proteinExistence type="predicted"/>
<dbReference type="Gene3D" id="3.90.1580.10">
    <property type="entry name" value="paralog of FGE (formylglycine-generating enzyme)"/>
    <property type="match status" value="1"/>
</dbReference>
<gene>
    <name evidence="2" type="ORF">Stube_26690</name>
</gene>
<organism evidence="2 3">
    <name type="scientific">Streptomyces tubercidicus</name>
    <dbReference type="NCBI Taxonomy" id="47759"/>
    <lineage>
        <taxon>Bacteria</taxon>
        <taxon>Bacillati</taxon>
        <taxon>Actinomycetota</taxon>
        <taxon>Actinomycetes</taxon>
        <taxon>Kitasatosporales</taxon>
        <taxon>Streptomycetaceae</taxon>
        <taxon>Streptomyces</taxon>
    </lineage>
</organism>
<evidence type="ECO:0000259" key="1">
    <source>
        <dbReference type="PROSITE" id="PS50943"/>
    </source>
</evidence>
<dbReference type="InterPro" id="IPR005532">
    <property type="entry name" value="SUMF_dom"/>
</dbReference>
<evidence type="ECO:0000313" key="3">
    <source>
        <dbReference type="Proteomes" id="UP000431826"/>
    </source>
</evidence>
<dbReference type="OrthoDB" id="9768004at2"/>
<dbReference type="CDD" id="cd00093">
    <property type="entry name" value="HTH_XRE"/>
    <property type="match status" value="1"/>
</dbReference>
<dbReference type="InterPro" id="IPR051043">
    <property type="entry name" value="Sulfatase_Mod_Factor_Kinase"/>
</dbReference>